<accession>A0A919KL38</accession>
<reference evidence="2" key="2">
    <citation type="submission" date="2020-09" db="EMBL/GenBank/DDBJ databases">
        <authorList>
            <person name="Sun Q."/>
            <person name="Ohkuma M."/>
        </authorList>
    </citation>
    <scope>NUCLEOTIDE SEQUENCE</scope>
    <source>
        <strain evidence="2">JCM 4646</strain>
    </source>
</reference>
<evidence type="ECO:0000313" key="3">
    <source>
        <dbReference type="Proteomes" id="UP000617734"/>
    </source>
</evidence>
<feature type="region of interest" description="Disordered" evidence="1">
    <location>
        <begin position="56"/>
        <end position="83"/>
    </location>
</feature>
<feature type="region of interest" description="Disordered" evidence="1">
    <location>
        <begin position="1"/>
        <end position="21"/>
    </location>
</feature>
<dbReference type="EMBL" id="BNBO01000003">
    <property type="protein sequence ID" value="GHH62116.1"/>
    <property type="molecule type" value="Genomic_DNA"/>
</dbReference>
<sequence length="83" mass="9142">MRREGGPTLGRKPGPERSGIWNTTVAPRLCRLESFGPPCNLISLYLSSQALLSVRYRFPGPGPGGRRRDRERRAPGPPAPCED</sequence>
<protein>
    <submittedName>
        <fullName evidence="2">Uncharacterized protein</fullName>
    </submittedName>
</protein>
<evidence type="ECO:0000256" key="1">
    <source>
        <dbReference type="SAM" id="MobiDB-lite"/>
    </source>
</evidence>
<comment type="caution">
    <text evidence="2">The sequence shown here is derived from an EMBL/GenBank/DDBJ whole genome shotgun (WGS) entry which is preliminary data.</text>
</comment>
<name>A0A919KL38_9ACTN</name>
<dbReference type="Proteomes" id="UP000617734">
    <property type="component" value="Unassembled WGS sequence"/>
</dbReference>
<organism evidence="2 3">
    <name type="scientific">Kitasatospora indigofera</name>
    <dbReference type="NCBI Taxonomy" id="67307"/>
    <lineage>
        <taxon>Bacteria</taxon>
        <taxon>Bacillati</taxon>
        <taxon>Actinomycetota</taxon>
        <taxon>Actinomycetes</taxon>
        <taxon>Kitasatosporales</taxon>
        <taxon>Streptomycetaceae</taxon>
        <taxon>Kitasatospora</taxon>
    </lineage>
</organism>
<reference evidence="2" key="1">
    <citation type="journal article" date="2014" name="Int. J. Syst. Evol. Microbiol.">
        <title>Complete genome sequence of Corynebacterium casei LMG S-19264T (=DSM 44701T), isolated from a smear-ripened cheese.</title>
        <authorList>
            <consortium name="US DOE Joint Genome Institute (JGI-PGF)"/>
            <person name="Walter F."/>
            <person name="Albersmeier A."/>
            <person name="Kalinowski J."/>
            <person name="Ruckert C."/>
        </authorList>
    </citation>
    <scope>NUCLEOTIDE SEQUENCE</scope>
    <source>
        <strain evidence="2">JCM 4646</strain>
    </source>
</reference>
<proteinExistence type="predicted"/>
<keyword evidence="3" id="KW-1185">Reference proteome</keyword>
<gene>
    <name evidence="2" type="ORF">GCM10018781_09790</name>
</gene>
<evidence type="ECO:0000313" key="2">
    <source>
        <dbReference type="EMBL" id="GHH62116.1"/>
    </source>
</evidence>
<dbReference type="AlphaFoldDB" id="A0A919KL38"/>